<dbReference type="AlphaFoldDB" id="A0A432X9V6"/>
<dbReference type="PANTHER" id="PTHR34874">
    <property type="entry name" value="PROTEIN YCHN"/>
    <property type="match status" value="1"/>
</dbReference>
<dbReference type="SUPFAM" id="SSF75169">
    <property type="entry name" value="DsrEFH-like"/>
    <property type="match status" value="2"/>
</dbReference>
<proteinExistence type="predicted"/>
<protein>
    <submittedName>
        <fullName evidence="1">Uncharacterized protein</fullName>
    </submittedName>
</protein>
<name>A0A432X9V6_9GAMM</name>
<dbReference type="Gene3D" id="3.40.1260.10">
    <property type="entry name" value="DsrEFH-like"/>
    <property type="match status" value="2"/>
</dbReference>
<dbReference type="RefSeq" id="WP_126756493.1">
    <property type="nucleotide sequence ID" value="NZ_PIPQ01000001.1"/>
</dbReference>
<accession>A0A432X9V6</accession>
<dbReference type="GO" id="GO:0097163">
    <property type="term" value="F:sulfur carrier activity"/>
    <property type="evidence" value="ECO:0007669"/>
    <property type="project" value="TreeGrafter"/>
</dbReference>
<evidence type="ECO:0000313" key="1">
    <source>
        <dbReference type="EMBL" id="RUO44096.1"/>
    </source>
</evidence>
<reference evidence="1 2" key="1">
    <citation type="journal article" date="2011" name="Front. Microbiol.">
        <title>Genomic signatures of strain selection and enhancement in Bacillus atrophaeus var. globigii, a historical biowarfare simulant.</title>
        <authorList>
            <person name="Gibbons H.S."/>
            <person name="Broomall S.M."/>
            <person name="McNew L.A."/>
            <person name="Daligault H."/>
            <person name="Chapman C."/>
            <person name="Bruce D."/>
            <person name="Karavis M."/>
            <person name="Krepps M."/>
            <person name="McGregor P.A."/>
            <person name="Hong C."/>
            <person name="Park K.H."/>
            <person name="Akmal A."/>
            <person name="Feldman A."/>
            <person name="Lin J.S."/>
            <person name="Chang W.E."/>
            <person name="Higgs B.W."/>
            <person name="Demirev P."/>
            <person name="Lindquist J."/>
            <person name="Liem A."/>
            <person name="Fochler E."/>
            <person name="Read T.D."/>
            <person name="Tapia R."/>
            <person name="Johnson S."/>
            <person name="Bishop-Lilly K.A."/>
            <person name="Detter C."/>
            <person name="Han C."/>
            <person name="Sozhamannan S."/>
            <person name="Rosenzweig C.N."/>
            <person name="Skowronski E.W."/>
        </authorList>
    </citation>
    <scope>NUCLEOTIDE SEQUENCE [LARGE SCALE GENOMIC DNA]</scope>
    <source>
        <strain evidence="1 2">AIT1</strain>
    </source>
</reference>
<gene>
    <name evidence="1" type="ORF">CWE15_02675</name>
</gene>
<dbReference type="GO" id="GO:0002143">
    <property type="term" value="P:tRNA wobble position uridine thiolation"/>
    <property type="evidence" value="ECO:0007669"/>
    <property type="project" value="TreeGrafter"/>
</dbReference>
<dbReference type="OrthoDB" id="9787483at2"/>
<evidence type="ECO:0000313" key="2">
    <source>
        <dbReference type="Proteomes" id="UP000286976"/>
    </source>
</evidence>
<dbReference type="EMBL" id="PIPQ01000001">
    <property type="protein sequence ID" value="RUO44096.1"/>
    <property type="molecule type" value="Genomic_DNA"/>
</dbReference>
<dbReference type="InterPro" id="IPR027396">
    <property type="entry name" value="DsrEFH-like"/>
</dbReference>
<dbReference type="Pfam" id="PF02635">
    <property type="entry name" value="DsrE"/>
    <property type="match status" value="1"/>
</dbReference>
<dbReference type="InterPro" id="IPR003787">
    <property type="entry name" value="Sulphur_relay_DsrE/F-like"/>
</dbReference>
<dbReference type="Proteomes" id="UP000286976">
    <property type="component" value="Unassembled WGS sequence"/>
</dbReference>
<keyword evidence="2" id="KW-1185">Reference proteome</keyword>
<sequence>MANYIFLVQTNPDDIHAGLDAIHQVTQIAEQGHDIEQVFFYGPGVGYGHHFLSFPAGAPNLQQQWLELAKQYAFPLVVCATVGSQYGLEAELPPEGNLALGFQAGGLTDFMSHLVNADHLLQFPAVKQGQAGAKGHISFLFQEPATQPAARHGLDMLLMAASLELPCAAIYNKMALTQLVEPDQGPDLFKRLDMLADIFEFEGFYTTAEALQQAGLTADDLRVPVRLLTPEALDALLSTDSQHIVRF</sequence>
<dbReference type="PANTHER" id="PTHR34874:SF3">
    <property type="entry name" value="SULFURTRANSFERASE TUSD"/>
    <property type="match status" value="1"/>
</dbReference>
<comment type="caution">
    <text evidence="1">The sequence shown here is derived from an EMBL/GenBank/DDBJ whole genome shotgun (WGS) entry which is preliminary data.</text>
</comment>
<dbReference type="GO" id="GO:1990228">
    <property type="term" value="C:sulfurtransferase complex"/>
    <property type="evidence" value="ECO:0007669"/>
    <property type="project" value="TreeGrafter"/>
</dbReference>
<organism evidence="1 2">
    <name type="scientific">Aliidiomarina taiwanensis</name>
    <dbReference type="NCBI Taxonomy" id="946228"/>
    <lineage>
        <taxon>Bacteria</taxon>
        <taxon>Pseudomonadati</taxon>
        <taxon>Pseudomonadota</taxon>
        <taxon>Gammaproteobacteria</taxon>
        <taxon>Alteromonadales</taxon>
        <taxon>Idiomarinaceae</taxon>
        <taxon>Aliidiomarina</taxon>
    </lineage>
</organism>